<dbReference type="AlphaFoldDB" id="A0A1F6NW74"/>
<dbReference type="InterPro" id="IPR002575">
    <property type="entry name" value="Aminoglycoside_PTrfase"/>
</dbReference>
<organism evidence="2 3">
    <name type="scientific">Candidatus Magasanikbacteria bacterium RIFOXYC2_FULL_42_28</name>
    <dbReference type="NCBI Taxonomy" id="1798704"/>
    <lineage>
        <taxon>Bacteria</taxon>
        <taxon>Candidatus Magasanikiibacteriota</taxon>
    </lineage>
</organism>
<dbReference type="Gene3D" id="3.90.1200.10">
    <property type="match status" value="1"/>
</dbReference>
<evidence type="ECO:0000259" key="1">
    <source>
        <dbReference type="Pfam" id="PF01636"/>
    </source>
</evidence>
<dbReference type="SUPFAM" id="SSF56112">
    <property type="entry name" value="Protein kinase-like (PK-like)"/>
    <property type="match status" value="1"/>
</dbReference>
<evidence type="ECO:0000313" key="2">
    <source>
        <dbReference type="EMBL" id="OGH87963.1"/>
    </source>
</evidence>
<sequence length="361" mass="41739">MLCFRPLRNGQKPNFYINSKGNMKNNLLKNKLGMIGPLKKTIESDTKYKVDRIKELTGGSMNYVFKVETSQGTVVARIFAKNDFPDDKKLLWVDKALKKAGVNTARIIFCTRKNKPFRFGYMLTEFVEGRDGWSAIRNGDVSLQKYFETFGRLLKRIHAIRLSKNCPLKTSSPKGDYGWFRDVLRNFARKSFLSEKSYVRIQDFVINTLTRYALRCKKVLCHCDPGLQNHIYTKNGRIILIDWDLAEIDIFFRDFSVITIDNKKMDLFGKRQAVTRLIQKAFLRGYGRTGFTSIEIQRATDAHHIISHVQNALAYPPIGKGAVRYKRTTKEILKILGRYPYTVKVSLYLSCVILKSMLLLE</sequence>
<reference evidence="2 3" key="1">
    <citation type="journal article" date="2016" name="Nat. Commun.">
        <title>Thousands of microbial genomes shed light on interconnected biogeochemical processes in an aquifer system.</title>
        <authorList>
            <person name="Anantharaman K."/>
            <person name="Brown C.T."/>
            <person name="Hug L.A."/>
            <person name="Sharon I."/>
            <person name="Castelle C.J."/>
            <person name="Probst A.J."/>
            <person name="Thomas B.C."/>
            <person name="Singh A."/>
            <person name="Wilkins M.J."/>
            <person name="Karaoz U."/>
            <person name="Brodie E.L."/>
            <person name="Williams K.H."/>
            <person name="Hubbard S.S."/>
            <person name="Banfield J.F."/>
        </authorList>
    </citation>
    <scope>NUCLEOTIDE SEQUENCE [LARGE SCALE GENOMIC DNA]</scope>
</reference>
<dbReference type="EMBL" id="MFQZ01000008">
    <property type="protein sequence ID" value="OGH87963.1"/>
    <property type="molecule type" value="Genomic_DNA"/>
</dbReference>
<comment type="caution">
    <text evidence="2">The sequence shown here is derived from an EMBL/GenBank/DDBJ whole genome shotgun (WGS) entry which is preliminary data.</text>
</comment>
<gene>
    <name evidence="2" type="ORF">A3J93_02170</name>
</gene>
<dbReference type="Pfam" id="PF01636">
    <property type="entry name" value="APH"/>
    <property type="match status" value="1"/>
</dbReference>
<protein>
    <recommendedName>
        <fullName evidence="1">Aminoglycoside phosphotransferase domain-containing protein</fullName>
    </recommendedName>
</protein>
<feature type="domain" description="Aminoglycoside phosphotransferase" evidence="1">
    <location>
        <begin position="53"/>
        <end position="259"/>
    </location>
</feature>
<proteinExistence type="predicted"/>
<dbReference type="InterPro" id="IPR011009">
    <property type="entry name" value="Kinase-like_dom_sf"/>
</dbReference>
<accession>A0A1F6NW74</accession>
<evidence type="ECO:0000313" key="3">
    <source>
        <dbReference type="Proteomes" id="UP000177907"/>
    </source>
</evidence>
<dbReference type="Gene3D" id="3.30.200.20">
    <property type="entry name" value="Phosphorylase Kinase, domain 1"/>
    <property type="match status" value="1"/>
</dbReference>
<name>A0A1F6NW74_9BACT</name>
<dbReference type="Proteomes" id="UP000177907">
    <property type="component" value="Unassembled WGS sequence"/>
</dbReference>